<comment type="subcellular location">
    <subcellularLocation>
        <location evidence="1">Membrane</location>
        <topology evidence="1">Multi-pass membrane protein</topology>
    </subcellularLocation>
</comment>
<proteinExistence type="inferred from homology"/>
<comment type="similarity">
    <text evidence="2">Belongs to the Orai family.</text>
</comment>
<dbReference type="OrthoDB" id="61124at2759"/>
<dbReference type="KEGG" id="epa:110241367"/>
<dbReference type="EnsemblMetazoa" id="XM_021047221.2">
    <property type="protein sequence ID" value="XP_020902880.1"/>
    <property type="gene ID" value="LOC110241367"/>
</dbReference>
<evidence type="ECO:0000256" key="5">
    <source>
        <dbReference type="ARBA" id="ARBA00023136"/>
    </source>
</evidence>
<evidence type="ECO:0000313" key="7">
    <source>
        <dbReference type="EnsemblMetazoa" id="XP_020902880.1"/>
    </source>
</evidence>
<feature type="transmembrane region" description="Helical" evidence="6">
    <location>
        <begin position="153"/>
        <end position="174"/>
    </location>
</feature>
<dbReference type="RefSeq" id="XP_020902880.1">
    <property type="nucleotide sequence ID" value="XM_021047221.2"/>
</dbReference>
<accession>A0A913XDP6</accession>
<dbReference type="PANTHER" id="PTHR31501">
    <property type="entry name" value="CALCIUM RELEASE-ACTIVATED CALCIUM CHANNEL PROTEIN 1"/>
    <property type="match status" value="1"/>
</dbReference>
<organism evidence="7 8">
    <name type="scientific">Exaiptasia diaphana</name>
    <name type="common">Tropical sea anemone</name>
    <name type="synonym">Aiptasia pulchella</name>
    <dbReference type="NCBI Taxonomy" id="2652724"/>
    <lineage>
        <taxon>Eukaryota</taxon>
        <taxon>Metazoa</taxon>
        <taxon>Cnidaria</taxon>
        <taxon>Anthozoa</taxon>
        <taxon>Hexacorallia</taxon>
        <taxon>Actiniaria</taxon>
        <taxon>Aiptasiidae</taxon>
        <taxon>Exaiptasia</taxon>
    </lineage>
</organism>
<dbReference type="OMA" id="DFVHRGY"/>
<feature type="transmembrane region" description="Helical" evidence="6">
    <location>
        <begin position="61"/>
        <end position="87"/>
    </location>
</feature>
<dbReference type="Gene3D" id="1.20.140.140">
    <property type="entry name" value="Calcium release-activated calcium channel protein Orai"/>
    <property type="match status" value="1"/>
</dbReference>
<evidence type="ECO:0000256" key="2">
    <source>
        <dbReference type="ARBA" id="ARBA00008062"/>
    </source>
</evidence>
<dbReference type="GeneID" id="110241367"/>
<keyword evidence="4 6" id="KW-1133">Transmembrane helix</keyword>
<feature type="transmembrane region" description="Helical" evidence="6">
    <location>
        <begin position="32"/>
        <end position="49"/>
    </location>
</feature>
<dbReference type="PANTHER" id="PTHR31501:SF7">
    <property type="entry name" value="CALCIUM RELEASE-ACTIVATED CALCIUM CHANNEL PROTEIN 1"/>
    <property type="match status" value="1"/>
</dbReference>
<keyword evidence="5 6" id="KW-0472">Membrane</keyword>
<keyword evidence="8" id="KW-1185">Reference proteome</keyword>
<dbReference type="Pfam" id="PF07856">
    <property type="entry name" value="Orai-1"/>
    <property type="match status" value="1"/>
</dbReference>
<protein>
    <recommendedName>
        <fullName evidence="9">Calcium release-activated calcium channel protein 1</fullName>
    </recommendedName>
</protein>
<name>A0A913XDP6_EXADI</name>
<evidence type="ECO:0000256" key="1">
    <source>
        <dbReference type="ARBA" id="ARBA00004141"/>
    </source>
</evidence>
<evidence type="ECO:0000256" key="6">
    <source>
        <dbReference type="SAM" id="Phobius"/>
    </source>
</evidence>
<evidence type="ECO:0000256" key="4">
    <source>
        <dbReference type="ARBA" id="ARBA00022989"/>
    </source>
</evidence>
<dbReference type="GO" id="GO:0015279">
    <property type="term" value="F:store-operated calcium channel activity"/>
    <property type="evidence" value="ECO:0007669"/>
    <property type="project" value="TreeGrafter"/>
</dbReference>
<dbReference type="GO" id="GO:0016020">
    <property type="term" value="C:membrane"/>
    <property type="evidence" value="ECO:0007669"/>
    <property type="project" value="UniProtKB-SubCell"/>
</dbReference>
<dbReference type="Proteomes" id="UP000887567">
    <property type="component" value="Unplaced"/>
</dbReference>
<reference evidence="7" key="1">
    <citation type="submission" date="2022-11" db="UniProtKB">
        <authorList>
            <consortium name="EnsemblMetazoa"/>
        </authorList>
    </citation>
    <scope>IDENTIFICATION</scope>
</reference>
<dbReference type="GO" id="GO:0002115">
    <property type="term" value="P:store-operated calcium entry"/>
    <property type="evidence" value="ECO:0007669"/>
    <property type="project" value="TreeGrafter"/>
</dbReference>
<evidence type="ECO:0008006" key="9">
    <source>
        <dbReference type="Google" id="ProtNLM"/>
    </source>
</evidence>
<dbReference type="AlphaFoldDB" id="A0A913XDP6"/>
<dbReference type="InterPro" id="IPR038350">
    <property type="entry name" value="Orai_sf"/>
</dbReference>
<keyword evidence="3 6" id="KW-0812">Transmembrane</keyword>
<evidence type="ECO:0000313" key="8">
    <source>
        <dbReference type="Proteomes" id="UP000887567"/>
    </source>
</evidence>
<sequence>MNENHETAKLNDVDAKRLSWRRLFLTRGKLKASSRTSGLMSGFAMIAMVEIQLEKGIPEGILIAFSVITTILISVHVFALMISVCILPNIESIASLHHNDFDHSVQDSPHDKMHSYIELAWIFSTGFGTLLFLAEIGILSWVKFYNYSHPAAIASMVVLLPVCLIFVVFAVHFYRSLVRHKYERSYQGIEELQQIADELQTDNQPSQGPSPSHLLSL</sequence>
<dbReference type="InterPro" id="IPR012446">
    <property type="entry name" value="CRAC_channel"/>
</dbReference>
<evidence type="ECO:0000256" key="3">
    <source>
        <dbReference type="ARBA" id="ARBA00022692"/>
    </source>
</evidence>
<feature type="transmembrane region" description="Helical" evidence="6">
    <location>
        <begin position="119"/>
        <end position="141"/>
    </location>
</feature>